<evidence type="ECO:0000256" key="2">
    <source>
        <dbReference type="ARBA" id="ARBA00022679"/>
    </source>
</evidence>
<dbReference type="InterPro" id="IPR029460">
    <property type="entry name" value="DNAPol_HHH"/>
</dbReference>
<dbReference type="Pfam" id="PF17657">
    <property type="entry name" value="DNA_pol3_finger"/>
    <property type="match status" value="1"/>
</dbReference>
<dbReference type="InterPro" id="IPR003141">
    <property type="entry name" value="Pol/His_phosphatase_N"/>
</dbReference>
<dbReference type="GO" id="GO:0003887">
    <property type="term" value="F:DNA-directed DNA polymerase activity"/>
    <property type="evidence" value="ECO:0007669"/>
    <property type="project" value="UniProtKB-KW"/>
</dbReference>
<accession>A0A173XI56</accession>
<dbReference type="PANTHER" id="PTHR32294">
    <property type="entry name" value="DNA POLYMERASE III SUBUNIT ALPHA"/>
    <property type="match status" value="1"/>
</dbReference>
<dbReference type="InterPro" id="IPR011708">
    <property type="entry name" value="DNA_pol3_alpha_NTPase_dom"/>
</dbReference>
<feature type="coiled-coil region" evidence="7">
    <location>
        <begin position="177"/>
        <end position="204"/>
    </location>
</feature>
<dbReference type="Pfam" id="PF14579">
    <property type="entry name" value="HHH_6"/>
    <property type="match status" value="1"/>
</dbReference>
<gene>
    <name evidence="9" type="primary">dnaE_1</name>
    <name evidence="9" type="ORF">ERS852450_00138</name>
</gene>
<dbReference type="EMBL" id="CYZL01000001">
    <property type="protein sequence ID" value="CUN51511.1"/>
    <property type="molecule type" value="Genomic_DNA"/>
</dbReference>
<evidence type="ECO:0000256" key="4">
    <source>
        <dbReference type="ARBA" id="ARBA00022705"/>
    </source>
</evidence>
<dbReference type="InterPro" id="IPR004013">
    <property type="entry name" value="PHP_dom"/>
</dbReference>
<organism evidence="9 10">
    <name type="scientific">Anaerobutyricum hallii</name>
    <dbReference type="NCBI Taxonomy" id="39488"/>
    <lineage>
        <taxon>Bacteria</taxon>
        <taxon>Bacillati</taxon>
        <taxon>Bacillota</taxon>
        <taxon>Clostridia</taxon>
        <taxon>Lachnospirales</taxon>
        <taxon>Lachnospiraceae</taxon>
        <taxon>Anaerobutyricum</taxon>
    </lineage>
</organism>
<sequence length="1284" mass="147213">MVKNGFLHCHTMFSLFDSAVTPDELVKRAKELGAENITLTDHGTLLGIEPFMDAGAKYKINTIPGVELYLKHREHFILFAKNYKGYQAISKTMRNADYQPAKKSKKNKDSEEGSQRYYACVPDDVLLQLKGNENIVATTACMQGPIAKILLYNFRIRKKINKIENAKKEIHPMYLDYRESDDIIKNLLVKKENLKNEEKTNKKNTSSAQAKKIRKLKKEIDSGQVSLFYDQQLREYTDKKNFYDYCVLRLKKIKEELSDIDNQIKEHRKIKKNLKSKYDRYIELDDRISSMSTQLLSEESLLQKAKDMVLYYADVFPNFYIELQYHGIEEEAYIMPLLASIARSLAIPVIAGNDAHMVDNTEDSLLARQIMRFNYFERHQELGEADKELYLKSDEELTVALRKILDKDIVQQAIDNLSILSECRVVMETKEHYPKIKDGPSFDELLEDARKKKIKQGKWNDVYEKRLRHEMKVIKEMGYVDYHLVVRDFCNAARKLGTIPKNQIQYCPSDFNDAIAWVKAKGFRTGIGVGPGRGSAGGSLVCYLLGITNIDPVKYNLLFERFLNPERVSMPDIDTDVKTSLRPLIIRYLKWKFGEKAVCSIATETKYKAKGAIKAAGRDRASELCMHLPKKEYISAVSDYMNKFVYPITDAMDDNDSLNTNRAYEDGTEEAIIWRRAKLIENKLFATGLHAGGVVISDNDDINEYIPLAWNEENQVWAAQCDMVKLETRGMIKMDLLGLSTLDIVSDCLQLIEQRTGRIINPDEIPFEPIVFREIYAKGKTNSVFQFESPGMKKMLKDFKPESIEDVILLVAAYRPGPMQFIPDIIDVKNGRKKPSYVVPELKDILDSTYGYPVYQEQLMSIFHVCAGFSLGKADIVRRYMSKKKVENFLEFKPEFVTGLMNTGATEKGAIELWDSLTDFAKYAFNRSHAAAYAIVSYQTAWLKYHYPTEFFCAMFNNKEQKKFTPIMDDCKDFHVNILPVDINHSQYEFSIEDAGIRFGFKGIKGIGDSNLLKDSTRGYHSFKDFVLKDMLIEDNGKITQMKSSVVENLINSGAFDKIYKNRERLLEHYSVISDIIKRATDLKALTYAINHYEMTDILSRDEYYNIQKENELLGSIISIHPLDGYMNDKFYKCTPYSELTSGNVKIMGFVVEQKKKFSKKGNLMQVYSIEGFSGKLSAVQMGDALSYVGKVVIIAGSYQKDTLFVRSISCLSKGLTTGTYIIKTLEDNYRIKEIYKNDTGDKNHLLHIINYATKDGCVAQIPAMGDLHISEQAFNVIKEKSPK</sequence>
<dbReference type="Proteomes" id="UP000095679">
    <property type="component" value="Unassembled WGS sequence"/>
</dbReference>
<keyword evidence="5" id="KW-0239">DNA-directed DNA polymerase</keyword>
<evidence type="ECO:0000256" key="1">
    <source>
        <dbReference type="ARBA" id="ARBA00012417"/>
    </source>
</evidence>
<keyword evidence="2 9" id="KW-0808">Transferase</keyword>
<keyword evidence="7" id="KW-0175">Coiled coil</keyword>
<dbReference type="PANTHER" id="PTHR32294:SF0">
    <property type="entry name" value="DNA POLYMERASE III SUBUNIT ALPHA"/>
    <property type="match status" value="1"/>
</dbReference>
<dbReference type="Pfam" id="PF07733">
    <property type="entry name" value="DNA_pol3_alpha"/>
    <property type="match status" value="2"/>
</dbReference>
<comment type="catalytic activity">
    <reaction evidence="6">
        <text>DNA(n) + a 2'-deoxyribonucleoside 5'-triphosphate = DNA(n+1) + diphosphate</text>
        <dbReference type="Rhea" id="RHEA:22508"/>
        <dbReference type="Rhea" id="RHEA-COMP:17339"/>
        <dbReference type="Rhea" id="RHEA-COMP:17340"/>
        <dbReference type="ChEBI" id="CHEBI:33019"/>
        <dbReference type="ChEBI" id="CHEBI:61560"/>
        <dbReference type="ChEBI" id="CHEBI:173112"/>
        <dbReference type="EC" id="2.7.7.7"/>
    </reaction>
</comment>
<feature type="domain" description="Polymerase/histidinol phosphatase N-terminal" evidence="8">
    <location>
        <begin position="5"/>
        <end position="72"/>
    </location>
</feature>
<proteinExistence type="predicted"/>
<dbReference type="Gene3D" id="1.10.150.870">
    <property type="match status" value="1"/>
</dbReference>
<dbReference type="Gene3D" id="3.20.20.140">
    <property type="entry name" value="Metal-dependent hydrolases"/>
    <property type="match status" value="2"/>
</dbReference>
<evidence type="ECO:0000259" key="8">
    <source>
        <dbReference type="SMART" id="SM00481"/>
    </source>
</evidence>
<dbReference type="Pfam" id="PF02811">
    <property type="entry name" value="PHP"/>
    <property type="match status" value="1"/>
</dbReference>
<dbReference type="GO" id="GO:0006260">
    <property type="term" value="P:DNA replication"/>
    <property type="evidence" value="ECO:0007669"/>
    <property type="project" value="UniProtKB-KW"/>
</dbReference>
<evidence type="ECO:0000256" key="3">
    <source>
        <dbReference type="ARBA" id="ARBA00022695"/>
    </source>
</evidence>
<dbReference type="InterPro" id="IPR016195">
    <property type="entry name" value="Pol/histidinol_Pase-like"/>
</dbReference>
<evidence type="ECO:0000313" key="10">
    <source>
        <dbReference type="Proteomes" id="UP000095679"/>
    </source>
</evidence>
<evidence type="ECO:0000256" key="6">
    <source>
        <dbReference type="ARBA" id="ARBA00049244"/>
    </source>
</evidence>
<dbReference type="InterPro" id="IPR004805">
    <property type="entry name" value="DnaE2/DnaE/PolC"/>
</dbReference>
<dbReference type="NCBIfam" id="TIGR00594">
    <property type="entry name" value="polc"/>
    <property type="match status" value="1"/>
</dbReference>
<evidence type="ECO:0000313" key="9">
    <source>
        <dbReference type="EMBL" id="CUN51511.1"/>
    </source>
</evidence>
<evidence type="ECO:0000256" key="7">
    <source>
        <dbReference type="SAM" id="Coils"/>
    </source>
</evidence>
<dbReference type="InterPro" id="IPR040982">
    <property type="entry name" value="DNA_pol3_finger"/>
</dbReference>
<reference evidence="9 10" key="1">
    <citation type="submission" date="2015-09" db="EMBL/GenBank/DDBJ databases">
        <authorList>
            <consortium name="Pathogen Informatics"/>
        </authorList>
    </citation>
    <scope>NUCLEOTIDE SEQUENCE [LARGE SCALE GENOMIC DNA]</scope>
    <source>
        <strain evidence="9 10">2789STDY5834835</strain>
    </source>
</reference>
<dbReference type="EC" id="2.7.7.7" evidence="1"/>
<dbReference type="SUPFAM" id="SSF89550">
    <property type="entry name" value="PHP domain-like"/>
    <property type="match status" value="1"/>
</dbReference>
<protein>
    <recommendedName>
        <fullName evidence="1">DNA-directed DNA polymerase</fullName>
        <ecNumber evidence="1">2.7.7.7</ecNumber>
    </recommendedName>
</protein>
<dbReference type="GO" id="GO:0008408">
    <property type="term" value="F:3'-5' exonuclease activity"/>
    <property type="evidence" value="ECO:0007669"/>
    <property type="project" value="InterPro"/>
</dbReference>
<name>A0A173XI56_9FIRM</name>
<dbReference type="RefSeq" id="WP_055297823.1">
    <property type="nucleotide sequence ID" value="NZ_BLYK01000002.1"/>
</dbReference>
<keyword evidence="3 9" id="KW-0548">Nucleotidyltransferase</keyword>
<keyword evidence="4" id="KW-0235">DNA replication</keyword>
<dbReference type="SMART" id="SM00481">
    <property type="entry name" value="POLIIIAc"/>
    <property type="match status" value="1"/>
</dbReference>
<evidence type="ECO:0000256" key="5">
    <source>
        <dbReference type="ARBA" id="ARBA00022932"/>
    </source>
</evidence>
<feature type="coiled-coil region" evidence="7">
    <location>
        <begin position="250"/>
        <end position="284"/>
    </location>
</feature>